<organism evidence="2 3">
    <name type="scientific">Streptomyces showdoensis</name>
    <dbReference type="NCBI Taxonomy" id="68268"/>
    <lineage>
        <taxon>Bacteria</taxon>
        <taxon>Bacillati</taxon>
        <taxon>Actinomycetota</taxon>
        <taxon>Actinomycetes</taxon>
        <taxon>Kitasatosporales</taxon>
        <taxon>Streptomycetaceae</taxon>
        <taxon>Streptomyces</taxon>
    </lineage>
</organism>
<reference evidence="2 3" key="1">
    <citation type="submission" date="2015-05" db="EMBL/GenBank/DDBJ databases">
        <title>Draft Genome assembly of Streptomyces showdoensis.</title>
        <authorList>
            <person name="Thapa K.K."/>
            <person name="Metsa-Ketela M."/>
        </authorList>
    </citation>
    <scope>NUCLEOTIDE SEQUENCE [LARGE SCALE GENOMIC DNA]</scope>
    <source>
        <strain evidence="2 3">ATCC 15227</strain>
    </source>
</reference>
<dbReference type="Proteomes" id="UP000265325">
    <property type="component" value="Unassembled WGS sequence"/>
</dbReference>
<name>A0A2P2GV30_STREW</name>
<evidence type="ECO:0000313" key="2">
    <source>
        <dbReference type="EMBL" id="KKZ75352.1"/>
    </source>
</evidence>
<sequence>MTGATAHGLRSIGPQAPGLGLRVRSSGLGARASELAVRSSRFEARDSGDPSGPGPGRAMTPAIMDAYADTALVRDAE</sequence>
<protein>
    <submittedName>
        <fullName evidence="2">Uncharacterized protein</fullName>
    </submittedName>
</protein>
<comment type="caution">
    <text evidence="2">The sequence shown here is derived from an EMBL/GenBank/DDBJ whole genome shotgun (WGS) entry which is preliminary data.</text>
</comment>
<evidence type="ECO:0000256" key="1">
    <source>
        <dbReference type="SAM" id="MobiDB-lite"/>
    </source>
</evidence>
<evidence type="ECO:0000313" key="3">
    <source>
        <dbReference type="Proteomes" id="UP000265325"/>
    </source>
</evidence>
<dbReference type="EMBL" id="LAQS01000003">
    <property type="protein sequence ID" value="KKZ75352.1"/>
    <property type="molecule type" value="Genomic_DNA"/>
</dbReference>
<keyword evidence="3" id="KW-1185">Reference proteome</keyword>
<feature type="region of interest" description="Disordered" evidence="1">
    <location>
        <begin position="1"/>
        <end position="20"/>
    </location>
</feature>
<accession>A0A2P2GV30</accession>
<gene>
    <name evidence="2" type="ORF">VO63_02600</name>
</gene>
<proteinExistence type="predicted"/>
<feature type="region of interest" description="Disordered" evidence="1">
    <location>
        <begin position="36"/>
        <end position="60"/>
    </location>
</feature>
<dbReference type="AlphaFoldDB" id="A0A2P2GV30"/>